<name>A0AAU8N5U1_9BACL</name>
<dbReference type="Pfam" id="PF07931">
    <property type="entry name" value="CPT"/>
    <property type="match status" value="1"/>
</dbReference>
<dbReference type="InterPro" id="IPR027417">
    <property type="entry name" value="P-loop_NTPase"/>
</dbReference>
<proteinExistence type="predicted"/>
<reference evidence="1" key="1">
    <citation type="submission" date="2024-05" db="EMBL/GenBank/DDBJ databases">
        <title>Draft genome assemblies of 36 bacteria isolated from hibernating arctic ground squirrels.</title>
        <authorList>
            <person name="McKee H."/>
            <person name="Mullen L."/>
            <person name="Drown D.M."/>
            <person name="Duddleston K.N."/>
        </authorList>
    </citation>
    <scope>NUCLEOTIDE SEQUENCE</scope>
    <source>
        <strain evidence="1">AN1007</strain>
    </source>
</reference>
<evidence type="ECO:0008006" key="2">
    <source>
        <dbReference type="Google" id="ProtNLM"/>
    </source>
</evidence>
<organism evidence="1">
    <name type="scientific">Paenibacillus sp. AN1007</name>
    <dbReference type="NCBI Taxonomy" id="3151385"/>
    <lineage>
        <taxon>Bacteria</taxon>
        <taxon>Bacillati</taxon>
        <taxon>Bacillota</taxon>
        <taxon>Bacilli</taxon>
        <taxon>Bacillales</taxon>
        <taxon>Paenibacillaceae</taxon>
        <taxon>Paenibacillus</taxon>
    </lineage>
</organism>
<dbReference type="SUPFAM" id="SSF52540">
    <property type="entry name" value="P-loop containing nucleoside triphosphate hydrolases"/>
    <property type="match status" value="1"/>
</dbReference>
<sequence length="35" mass="3998">MKRGLIIFLNGVSSSGKTSIAEEMKQPLNCFRRWV</sequence>
<dbReference type="RefSeq" id="WP_366289791.1">
    <property type="nucleotide sequence ID" value="NZ_CP159992.1"/>
</dbReference>
<protein>
    <recommendedName>
        <fullName evidence="2">Chloramphenicol phosphotransferase</fullName>
    </recommendedName>
</protein>
<evidence type="ECO:0000313" key="1">
    <source>
        <dbReference type="EMBL" id="XCP93193.1"/>
    </source>
</evidence>
<accession>A0AAU8N5U1</accession>
<dbReference type="EMBL" id="CP159992">
    <property type="protein sequence ID" value="XCP93193.1"/>
    <property type="molecule type" value="Genomic_DNA"/>
</dbReference>
<dbReference type="AlphaFoldDB" id="A0AAU8N5U1"/>
<dbReference type="Gene3D" id="3.40.50.300">
    <property type="entry name" value="P-loop containing nucleotide triphosphate hydrolases"/>
    <property type="match status" value="1"/>
</dbReference>
<gene>
    <name evidence="1" type="ORF">ABXS70_18365</name>
</gene>